<proteinExistence type="predicted"/>
<dbReference type="Proteomes" id="UP000746595">
    <property type="component" value="Unassembled WGS sequence"/>
</dbReference>
<sequence>MLLAYRRHYNIQLWTMRWARLGSFPSSSMVLSDSTTAHRRSEGHAPID</sequence>
<feature type="compositionally biased region" description="Basic and acidic residues" evidence="1">
    <location>
        <begin position="39"/>
        <end position="48"/>
    </location>
</feature>
<evidence type="ECO:0000313" key="2">
    <source>
        <dbReference type="EMBL" id="NKG20647.1"/>
    </source>
</evidence>
<dbReference type="EMBL" id="JAAWVT010000003">
    <property type="protein sequence ID" value="NKG20647.1"/>
    <property type="molecule type" value="Genomic_DNA"/>
</dbReference>
<reference evidence="2 3" key="1">
    <citation type="submission" date="2020-04" db="EMBL/GenBank/DDBJ databases">
        <title>Paeniglutamicibacter sp. ANT13_2, a novel actinomycete isolated from sediment in Antarctica.</title>
        <authorList>
            <person name="Sakdapetsiri C."/>
            <person name="Pinyakong O."/>
        </authorList>
    </citation>
    <scope>NUCLEOTIDE SEQUENCE [LARGE SCALE GENOMIC DNA]</scope>
    <source>
        <strain evidence="2 3">ANT13_2</strain>
    </source>
</reference>
<dbReference type="RefSeq" id="WP_168151528.1">
    <property type="nucleotide sequence ID" value="NZ_JAAWVT010000003.1"/>
</dbReference>
<feature type="region of interest" description="Disordered" evidence="1">
    <location>
        <begin position="28"/>
        <end position="48"/>
    </location>
</feature>
<gene>
    <name evidence="2" type="ORF">HED64_08000</name>
</gene>
<organism evidence="2 3">
    <name type="scientific">Paeniglutamicibacter terrestris</name>
    <dbReference type="NCBI Taxonomy" id="2723403"/>
    <lineage>
        <taxon>Bacteria</taxon>
        <taxon>Bacillati</taxon>
        <taxon>Actinomycetota</taxon>
        <taxon>Actinomycetes</taxon>
        <taxon>Micrococcales</taxon>
        <taxon>Micrococcaceae</taxon>
        <taxon>Paeniglutamicibacter</taxon>
    </lineage>
</organism>
<evidence type="ECO:0008006" key="4">
    <source>
        <dbReference type="Google" id="ProtNLM"/>
    </source>
</evidence>
<evidence type="ECO:0000313" key="3">
    <source>
        <dbReference type="Proteomes" id="UP000746595"/>
    </source>
</evidence>
<comment type="caution">
    <text evidence="2">The sequence shown here is derived from an EMBL/GenBank/DDBJ whole genome shotgun (WGS) entry which is preliminary data.</text>
</comment>
<evidence type="ECO:0000256" key="1">
    <source>
        <dbReference type="SAM" id="MobiDB-lite"/>
    </source>
</evidence>
<accession>A0ABX1G331</accession>
<protein>
    <recommendedName>
        <fullName evidence="4">Transposase</fullName>
    </recommendedName>
</protein>
<keyword evidence="3" id="KW-1185">Reference proteome</keyword>
<name>A0ABX1G331_9MICC</name>